<evidence type="ECO:0000313" key="4">
    <source>
        <dbReference type="Proteomes" id="UP000041254"/>
    </source>
</evidence>
<evidence type="ECO:0000256" key="1">
    <source>
        <dbReference type="SAM" id="MobiDB-lite"/>
    </source>
</evidence>
<dbReference type="Proteomes" id="UP000041254">
    <property type="component" value="Unassembled WGS sequence"/>
</dbReference>
<dbReference type="AlphaFoldDB" id="A0A0G4FD18"/>
<feature type="signal peptide" evidence="2">
    <location>
        <begin position="1"/>
        <end position="19"/>
    </location>
</feature>
<dbReference type="EMBL" id="CDMY01000405">
    <property type="protein sequence ID" value="CEM10738.1"/>
    <property type="molecule type" value="Genomic_DNA"/>
</dbReference>
<sequence length="223" mass="23714">MSLIFWILPVLLLLSRCAALQHAKVLHSKSLFAKAQGKINDTTGTDGRWKQAPGDFHSAVQGMTGAFEGDRPSQVWQGDGWLVDGERVGNTCTLPRCMVECIQSVSCLESMCSSPTYKCKDSDYNTPYDRCCKRSSAPAVPASTAPPTPTRPPPSPSAGPIVTAPPVVDKAPPAVTTAAPLVIGIGGTRTGGGRPIHRALSKRMGHLEPLQVEGRRGRMVNNG</sequence>
<feature type="chain" id="PRO_5005188897" evidence="2">
    <location>
        <begin position="20"/>
        <end position="223"/>
    </location>
</feature>
<evidence type="ECO:0000256" key="2">
    <source>
        <dbReference type="SAM" id="SignalP"/>
    </source>
</evidence>
<keyword evidence="4" id="KW-1185">Reference proteome</keyword>
<evidence type="ECO:0000313" key="3">
    <source>
        <dbReference type="EMBL" id="CEM10738.1"/>
    </source>
</evidence>
<feature type="region of interest" description="Disordered" evidence="1">
    <location>
        <begin position="135"/>
        <end position="165"/>
    </location>
</feature>
<gene>
    <name evidence="3" type="ORF">Vbra_14999</name>
</gene>
<accession>A0A0G4FD18</accession>
<name>A0A0G4FD18_VITBC</name>
<dbReference type="VEuPathDB" id="CryptoDB:Vbra_14999"/>
<dbReference type="InParanoid" id="A0A0G4FD18"/>
<keyword evidence="2" id="KW-0732">Signal</keyword>
<organism evidence="3 4">
    <name type="scientific">Vitrella brassicaformis (strain CCMP3155)</name>
    <dbReference type="NCBI Taxonomy" id="1169540"/>
    <lineage>
        <taxon>Eukaryota</taxon>
        <taxon>Sar</taxon>
        <taxon>Alveolata</taxon>
        <taxon>Colpodellida</taxon>
        <taxon>Vitrellaceae</taxon>
        <taxon>Vitrella</taxon>
    </lineage>
</organism>
<proteinExistence type="predicted"/>
<protein>
    <submittedName>
        <fullName evidence="3">Uncharacterized protein</fullName>
    </submittedName>
</protein>
<feature type="compositionally biased region" description="Pro residues" evidence="1">
    <location>
        <begin position="144"/>
        <end position="157"/>
    </location>
</feature>
<reference evidence="3 4" key="1">
    <citation type="submission" date="2014-11" db="EMBL/GenBank/DDBJ databases">
        <authorList>
            <person name="Zhu J."/>
            <person name="Qi W."/>
            <person name="Song R."/>
        </authorList>
    </citation>
    <scope>NUCLEOTIDE SEQUENCE [LARGE SCALE GENOMIC DNA]</scope>
</reference>